<dbReference type="Proteomes" id="UP000004459">
    <property type="component" value="Unassembled WGS sequence"/>
</dbReference>
<dbReference type="AlphaFoldDB" id="G9YVH5"/>
<proteinExistence type="predicted"/>
<dbReference type="HOGENOM" id="CLU_3290022_0_0_9"/>
<sequence length="40" mass="4489">MAARSQEQARPCWNCNRSNIAIDASEQEQIEPVDKLGESL</sequence>
<comment type="caution">
    <text evidence="1">The sequence shown here is derived from an EMBL/GenBank/DDBJ whole genome shotgun (WGS) entry which is preliminary data.</text>
</comment>
<evidence type="ECO:0000313" key="1">
    <source>
        <dbReference type="EMBL" id="EHM40469.1"/>
    </source>
</evidence>
<protein>
    <submittedName>
        <fullName evidence="1">Uncharacterized protein</fullName>
    </submittedName>
</protein>
<name>G9YVH5_FLAPL</name>
<reference evidence="1 2" key="1">
    <citation type="submission" date="2011-08" db="EMBL/GenBank/DDBJ databases">
        <authorList>
            <person name="Weinstock G."/>
            <person name="Sodergren E."/>
            <person name="Clifton S."/>
            <person name="Fulton L."/>
            <person name="Fulton B."/>
            <person name="Courtney L."/>
            <person name="Fronick C."/>
            <person name="Harrison M."/>
            <person name="Strong C."/>
            <person name="Farmer C."/>
            <person name="Delahaunty K."/>
            <person name="Markovic C."/>
            <person name="Hall O."/>
            <person name="Minx P."/>
            <person name="Tomlinson C."/>
            <person name="Mitreva M."/>
            <person name="Hou S."/>
            <person name="Chen J."/>
            <person name="Wollam A."/>
            <person name="Pepin K.H."/>
            <person name="Johnson M."/>
            <person name="Bhonagiri V."/>
            <person name="Zhang X."/>
            <person name="Suruliraj S."/>
            <person name="Warren W."/>
            <person name="Chinwalla A."/>
            <person name="Mardis E.R."/>
            <person name="Wilson R.K."/>
        </authorList>
    </citation>
    <scope>NUCLEOTIDE SEQUENCE [LARGE SCALE GENOMIC DNA]</scope>
    <source>
        <strain evidence="1 2">ATCC 29863</strain>
    </source>
</reference>
<evidence type="ECO:0000313" key="2">
    <source>
        <dbReference type="Proteomes" id="UP000004459"/>
    </source>
</evidence>
<dbReference type="EMBL" id="AGCK01000287">
    <property type="protein sequence ID" value="EHM40469.1"/>
    <property type="molecule type" value="Genomic_DNA"/>
</dbReference>
<gene>
    <name evidence="1" type="ORF">HMPREF0372_03540</name>
</gene>
<accession>G9YVH5</accession>
<organism evidence="1 2">
    <name type="scientific">Flavonifractor plautii ATCC 29863</name>
    <dbReference type="NCBI Taxonomy" id="411475"/>
    <lineage>
        <taxon>Bacteria</taxon>
        <taxon>Bacillati</taxon>
        <taxon>Bacillota</taxon>
        <taxon>Clostridia</taxon>
        <taxon>Eubacteriales</taxon>
        <taxon>Oscillospiraceae</taxon>
        <taxon>Flavonifractor</taxon>
    </lineage>
</organism>